<reference evidence="2 3" key="1">
    <citation type="submission" date="2020-07" db="EMBL/GenBank/DDBJ databases">
        <authorList>
            <person name="Feng X."/>
        </authorList>
    </citation>
    <scope>NUCLEOTIDE SEQUENCE [LARGE SCALE GENOMIC DNA]</scope>
    <source>
        <strain evidence="2 3">JCM14086</strain>
    </source>
</reference>
<dbReference type="SUPFAM" id="SSF56024">
    <property type="entry name" value="Phospholipase D/nuclease"/>
    <property type="match status" value="2"/>
</dbReference>
<dbReference type="InterPro" id="IPR025202">
    <property type="entry name" value="PLD-like_dom"/>
</dbReference>
<dbReference type="AlphaFoldDB" id="A0A7X1E5P8"/>
<organism evidence="2 3">
    <name type="scientific">Puniceicoccus vermicola</name>
    <dbReference type="NCBI Taxonomy" id="388746"/>
    <lineage>
        <taxon>Bacteria</taxon>
        <taxon>Pseudomonadati</taxon>
        <taxon>Verrucomicrobiota</taxon>
        <taxon>Opitutia</taxon>
        <taxon>Puniceicoccales</taxon>
        <taxon>Puniceicoccaceae</taxon>
        <taxon>Puniceicoccus</taxon>
    </lineage>
</organism>
<dbReference type="RefSeq" id="WP_185694493.1">
    <property type="nucleotide sequence ID" value="NZ_JACHVA010000134.1"/>
</dbReference>
<name>A0A7X1E5P8_9BACT</name>
<dbReference type="CDD" id="cd09110">
    <property type="entry name" value="PLDc_CLS_1"/>
    <property type="match status" value="1"/>
</dbReference>
<dbReference type="PROSITE" id="PS50035">
    <property type="entry name" value="PLD"/>
    <property type="match status" value="2"/>
</dbReference>
<dbReference type="Pfam" id="PF13091">
    <property type="entry name" value="PLDc_2"/>
    <property type="match status" value="2"/>
</dbReference>
<dbReference type="GO" id="GO:0030572">
    <property type="term" value="F:phosphatidyltransferase activity"/>
    <property type="evidence" value="ECO:0007669"/>
    <property type="project" value="UniProtKB-ARBA"/>
</dbReference>
<sequence>MTQAEPTHSSSDGIANHRCYLEKLLGIPSTEGNDLTFLRNGCEIFPAMLQDIEEAKHSIEFLTFVYWKGDIATEFATTLGKKAKQGLVVRVLLDSFGASSMDDGLVETMIEEGVDVRWFRPFSSMKIWRYDNRTHRKVLVCDNRVAYTGGVGIAKEWEGNARNPDEWRETHVRVEGPAVDGLIGSFWDNWIEAAPGDFPKFDTNGDDQPQKGEDQILVLRSISRDTGSDVANMMRGIIGQARKTLWIATPYFVIDEPMVDLLCEKAKEGVEVKILLPGPHLDRRFEWYAAAKTFESLLEGGVEIHRYDQTMMHQKLMLVDGETSIIGSANFNQRSQRRDAEIVIAVFSKSRHEELKGHFEEDLKHAHQENEGSWAHRPWWKRITERFVRAFKSQL</sequence>
<feature type="domain" description="PLD phosphodiesterase" evidence="1">
    <location>
        <begin position="130"/>
        <end position="157"/>
    </location>
</feature>
<keyword evidence="3" id="KW-1185">Reference proteome</keyword>
<evidence type="ECO:0000313" key="3">
    <source>
        <dbReference type="Proteomes" id="UP000525652"/>
    </source>
</evidence>
<dbReference type="PIRSF" id="PIRSF000850">
    <property type="entry name" value="Phospholipase_D_PSS"/>
    <property type="match status" value="1"/>
</dbReference>
<accession>A0A7X1E5P8</accession>
<dbReference type="GO" id="GO:0032049">
    <property type="term" value="P:cardiolipin biosynthetic process"/>
    <property type="evidence" value="ECO:0007669"/>
    <property type="project" value="UniProtKB-ARBA"/>
</dbReference>
<dbReference type="PANTHER" id="PTHR21248">
    <property type="entry name" value="CARDIOLIPIN SYNTHASE"/>
    <property type="match status" value="1"/>
</dbReference>
<dbReference type="InterPro" id="IPR001736">
    <property type="entry name" value="PLipase_D/transphosphatidylase"/>
</dbReference>
<evidence type="ECO:0000259" key="1">
    <source>
        <dbReference type="PROSITE" id="PS50035"/>
    </source>
</evidence>
<feature type="domain" description="PLD phosphodiesterase" evidence="1">
    <location>
        <begin position="308"/>
        <end position="335"/>
    </location>
</feature>
<gene>
    <name evidence="2" type="ORF">H5P30_19015</name>
</gene>
<dbReference type="EMBL" id="JACHVA010000134">
    <property type="protein sequence ID" value="MBC2603875.1"/>
    <property type="molecule type" value="Genomic_DNA"/>
</dbReference>
<dbReference type="SMART" id="SM00155">
    <property type="entry name" value="PLDc"/>
    <property type="match status" value="2"/>
</dbReference>
<proteinExistence type="predicted"/>
<protein>
    <submittedName>
        <fullName evidence="2">Cardiolipin synthase B</fullName>
    </submittedName>
</protein>
<dbReference type="Proteomes" id="UP000525652">
    <property type="component" value="Unassembled WGS sequence"/>
</dbReference>
<dbReference type="Gene3D" id="3.30.870.10">
    <property type="entry name" value="Endonuclease Chain A"/>
    <property type="match status" value="2"/>
</dbReference>
<comment type="caution">
    <text evidence="2">The sequence shown here is derived from an EMBL/GenBank/DDBJ whole genome shotgun (WGS) entry which is preliminary data.</text>
</comment>
<dbReference type="PANTHER" id="PTHR21248:SF22">
    <property type="entry name" value="PHOSPHOLIPASE D"/>
    <property type="match status" value="1"/>
</dbReference>
<evidence type="ECO:0000313" key="2">
    <source>
        <dbReference type="EMBL" id="MBC2603875.1"/>
    </source>
</evidence>